<organism evidence="3 4">
    <name type="scientific">Candidatus Competibacter phosphatis</name>
    <dbReference type="NCBI Taxonomy" id="221280"/>
    <lineage>
        <taxon>Bacteria</taxon>
        <taxon>Pseudomonadati</taxon>
        <taxon>Pseudomonadota</taxon>
        <taxon>Gammaproteobacteria</taxon>
        <taxon>Candidatus Competibacteraceae</taxon>
        <taxon>Candidatus Competibacter</taxon>
    </lineage>
</organism>
<dbReference type="EMBL" id="SPMZ01000020">
    <property type="protein sequence ID" value="NMQ19110.1"/>
    <property type="molecule type" value="Genomic_DNA"/>
</dbReference>
<evidence type="ECO:0000313" key="3">
    <source>
        <dbReference type="EMBL" id="NMQ19110.1"/>
    </source>
</evidence>
<dbReference type="NCBIfam" id="TIGR00369">
    <property type="entry name" value="unchar_dom_1"/>
    <property type="match status" value="1"/>
</dbReference>
<keyword evidence="4" id="KW-1185">Reference proteome</keyword>
<gene>
    <name evidence="3" type="ORF">E4P82_07790</name>
</gene>
<evidence type="ECO:0000313" key="4">
    <source>
        <dbReference type="Proteomes" id="UP000760480"/>
    </source>
</evidence>
<dbReference type="InterPro" id="IPR003736">
    <property type="entry name" value="PAAI_dom"/>
</dbReference>
<dbReference type="Gene3D" id="3.10.129.10">
    <property type="entry name" value="Hotdog Thioesterase"/>
    <property type="match status" value="1"/>
</dbReference>
<evidence type="ECO:0000256" key="1">
    <source>
        <dbReference type="ARBA" id="ARBA00022801"/>
    </source>
</evidence>
<proteinExistence type="predicted"/>
<dbReference type="InterPro" id="IPR029069">
    <property type="entry name" value="HotDog_dom_sf"/>
</dbReference>
<dbReference type="PANTHER" id="PTHR43240:SF10">
    <property type="entry name" value="BLL4964 PROTEIN"/>
    <property type="match status" value="1"/>
</dbReference>
<name>A0ABX1TMH4_9GAMM</name>
<keyword evidence="1" id="KW-0378">Hydrolase</keyword>
<dbReference type="CDD" id="cd03443">
    <property type="entry name" value="PaaI_thioesterase"/>
    <property type="match status" value="1"/>
</dbReference>
<dbReference type="RefSeq" id="WP_169248370.1">
    <property type="nucleotide sequence ID" value="NZ_SPMZ01000020.1"/>
</dbReference>
<dbReference type="SUPFAM" id="SSF54637">
    <property type="entry name" value="Thioesterase/thiol ester dehydrase-isomerase"/>
    <property type="match status" value="1"/>
</dbReference>
<dbReference type="Proteomes" id="UP000760480">
    <property type="component" value="Unassembled WGS sequence"/>
</dbReference>
<sequence>MARISQAEFEQLAHEHVPFVGMLGIQVESLEAGRASIRIPFREDFIRPGGTVSGPVQMALADIVMYAVVLSLIGRVELAVTTNLTCNFLRRPKPVDLIGRGQILKLGKRLAVGEVLLYSEGDPEPVAHVTCTYSIPPTAQEPVAIAPPPSPTEAH</sequence>
<accession>A0ABX1TMH4</accession>
<evidence type="ECO:0000259" key="2">
    <source>
        <dbReference type="Pfam" id="PF03061"/>
    </source>
</evidence>
<feature type="domain" description="Thioesterase" evidence="2">
    <location>
        <begin position="49"/>
        <end position="124"/>
    </location>
</feature>
<dbReference type="PANTHER" id="PTHR43240">
    <property type="entry name" value="1,4-DIHYDROXY-2-NAPHTHOYL-COA THIOESTERASE 1"/>
    <property type="match status" value="1"/>
</dbReference>
<protein>
    <submittedName>
        <fullName evidence="3">PaaI family thioesterase</fullName>
    </submittedName>
</protein>
<comment type="caution">
    <text evidence="3">The sequence shown here is derived from an EMBL/GenBank/DDBJ whole genome shotgun (WGS) entry which is preliminary data.</text>
</comment>
<reference evidence="3 4" key="1">
    <citation type="submission" date="2019-03" db="EMBL/GenBank/DDBJ databases">
        <title>Metabolic reconstructions from genomes of highly enriched 'Candidatus Accumulibacter' and 'Candidatus Competibacter' bioreactor populations.</title>
        <authorList>
            <person name="Annavajhala M.K."/>
            <person name="Welles L."/>
            <person name="Abbas B."/>
            <person name="Sorokin D."/>
            <person name="Park H."/>
            <person name="Van Loosdrecht M."/>
            <person name="Chandran K."/>
        </authorList>
    </citation>
    <scope>NUCLEOTIDE SEQUENCE [LARGE SCALE GENOMIC DNA]</scope>
    <source>
        <strain evidence="3 4">SBR_G</strain>
    </source>
</reference>
<dbReference type="InterPro" id="IPR006683">
    <property type="entry name" value="Thioestr_dom"/>
</dbReference>
<dbReference type="Pfam" id="PF03061">
    <property type="entry name" value="4HBT"/>
    <property type="match status" value="1"/>
</dbReference>